<dbReference type="EC" id="2.5.1.58" evidence="2 9"/>
<dbReference type="SUPFAM" id="SSF48239">
    <property type="entry name" value="Terpenoid cyclases/Protein prenyltransferases"/>
    <property type="match status" value="1"/>
</dbReference>
<comment type="cofactor">
    <cofactor evidence="9">
        <name>Zn(2+)</name>
        <dbReference type="ChEBI" id="CHEBI:29105"/>
    </cofactor>
    <text evidence="9">Binds 1 zinc ion per subunit.</text>
</comment>
<sequence>MDRTTLFNLRSGIEQLNPRTKTEKDQSRTERLVRKAYHEKLEKWGESSLRLFKLEHIRYLTKRIVDLPTSMEHLDASQPWLAYWMVNALRLLNFRISETQKCSIISLLKSCQHPDGGFAGSPKQLAHLAPTYGAVNCLASLACADALNVIDRHKLGDWLLSLRQPDGSFIMHHGGEVDVRGAYCAVSVAALTGLLKSRPEIFTGTAEWIARCQTYEGGFAGQPGLEAHGGYCFCAFAALHLLGRTDVVNVPRLLRWSTHRQLPTEGGFQGRTNKLVDSCYSFWVGALFPLLEDVLCARGDPALNFETTLFDASALQEYILLCCQKVFYMRPGLSVPSYLLETDGNDSSGGLVDKPGKNVDPYHTSYALSGLSVAQHTPRTPPAQSPLHDNDESHSLPLPYPHFTPSPAKDVAGTEWGNELADLDPSFNIVFEAVAFTTTYFAQLDAGKSVGEAAKAALAMAEPSCLVSNLETAQDPADANGFTFNEADEEYPREPPQICTSP</sequence>
<evidence type="ECO:0000256" key="6">
    <source>
        <dbReference type="ARBA" id="ARBA00022723"/>
    </source>
</evidence>
<evidence type="ECO:0000256" key="4">
    <source>
        <dbReference type="ARBA" id="ARBA00022602"/>
    </source>
</evidence>
<dbReference type="InterPro" id="IPR008930">
    <property type="entry name" value="Terpenoid_cyclase/PrenylTrfase"/>
</dbReference>
<dbReference type="PANTHER" id="PTHR11774:SF6">
    <property type="entry name" value="PROTEIN FARNESYLTRANSFERASE SUBUNIT BETA"/>
    <property type="match status" value="1"/>
</dbReference>
<accession>A0A183SUG4</accession>
<dbReference type="Proteomes" id="UP000275846">
    <property type="component" value="Unassembled WGS sequence"/>
</dbReference>
<dbReference type="InterPro" id="IPR001330">
    <property type="entry name" value="Prenyltrans"/>
</dbReference>
<dbReference type="WBParaSite" id="SSLN_0000816101-mRNA-1">
    <property type="protein sequence ID" value="SSLN_0000816101-mRNA-1"/>
    <property type="gene ID" value="SSLN_0000816101"/>
</dbReference>
<dbReference type="GO" id="GO:0008270">
    <property type="term" value="F:zinc ion binding"/>
    <property type="evidence" value="ECO:0007669"/>
    <property type="project" value="UniProtKB-UniRule"/>
</dbReference>
<keyword evidence="6 9" id="KW-0479">Metal-binding</keyword>
<protein>
    <recommendedName>
        <fullName evidence="3 9">Protein farnesyltransferase subunit beta</fullName>
        <shortName evidence="9">FTase-beta</shortName>
        <ecNumber evidence="2 9">2.5.1.58</ecNumber>
    </recommendedName>
</protein>
<dbReference type="GO" id="GO:0005965">
    <property type="term" value="C:protein farnesyltransferase complex"/>
    <property type="evidence" value="ECO:0007669"/>
    <property type="project" value="UniProtKB-UniRule"/>
</dbReference>
<evidence type="ECO:0000256" key="2">
    <source>
        <dbReference type="ARBA" id="ARBA00012702"/>
    </source>
</evidence>
<evidence type="ECO:0000256" key="9">
    <source>
        <dbReference type="RuleBase" id="RU365056"/>
    </source>
</evidence>
<organism evidence="14">
    <name type="scientific">Schistocephalus solidus</name>
    <name type="common">Tapeworm</name>
    <dbReference type="NCBI Taxonomy" id="70667"/>
    <lineage>
        <taxon>Eukaryota</taxon>
        <taxon>Metazoa</taxon>
        <taxon>Spiralia</taxon>
        <taxon>Lophotrochozoa</taxon>
        <taxon>Platyhelminthes</taxon>
        <taxon>Cestoda</taxon>
        <taxon>Eucestoda</taxon>
        <taxon>Diphyllobothriidea</taxon>
        <taxon>Diphyllobothriidae</taxon>
        <taxon>Schistocephalus</taxon>
    </lineage>
</organism>
<evidence type="ECO:0000313" key="12">
    <source>
        <dbReference type="EMBL" id="VDL94247.1"/>
    </source>
</evidence>
<dbReference type="GO" id="GO:0097354">
    <property type="term" value="P:prenylation"/>
    <property type="evidence" value="ECO:0007669"/>
    <property type="project" value="UniProtKB-UniRule"/>
</dbReference>
<keyword evidence="13" id="KW-1185">Reference proteome</keyword>
<comment type="subunit">
    <text evidence="9">Heterodimer of an alpha and a beta subunit.</text>
</comment>
<dbReference type="GO" id="GO:0004660">
    <property type="term" value="F:protein farnesyltransferase activity"/>
    <property type="evidence" value="ECO:0007669"/>
    <property type="project" value="UniProtKB-UniRule"/>
</dbReference>
<dbReference type="AlphaFoldDB" id="A0A183SUG4"/>
<comment type="catalytic activity">
    <reaction evidence="9">
        <text>L-cysteinyl-[protein] + (2E,6E)-farnesyl diphosphate = S-(2E,6E)-farnesyl-L-cysteinyl-[protein] + diphosphate</text>
        <dbReference type="Rhea" id="RHEA:13345"/>
        <dbReference type="Rhea" id="RHEA-COMP:10131"/>
        <dbReference type="Rhea" id="RHEA-COMP:11535"/>
        <dbReference type="ChEBI" id="CHEBI:29950"/>
        <dbReference type="ChEBI" id="CHEBI:33019"/>
        <dbReference type="ChEBI" id="CHEBI:86019"/>
        <dbReference type="ChEBI" id="CHEBI:175763"/>
    </reaction>
</comment>
<gene>
    <name evidence="12" type="ORF">SSLN_LOCUS7862</name>
</gene>
<proteinExistence type="inferred from homology"/>
<dbReference type="InterPro" id="IPR026872">
    <property type="entry name" value="FTB"/>
</dbReference>
<evidence type="ECO:0000256" key="8">
    <source>
        <dbReference type="ARBA" id="ARBA00022833"/>
    </source>
</evidence>
<evidence type="ECO:0000259" key="11">
    <source>
        <dbReference type="Pfam" id="PF00432"/>
    </source>
</evidence>
<reference evidence="12 13" key="2">
    <citation type="submission" date="2018-11" db="EMBL/GenBank/DDBJ databases">
        <authorList>
            <consortium name="Pathogen Informatics"/>
        </authorList>
    </citation>
    <scope>NUCLEOTIDE SEQUENCE [LARGE SCALE GENOMIC DNA]</scope>
    <source>
        <strain evidence="12 13">NST_G2</strain>
    </source>
</reference>
<dbReference type="PANTHER" id="PTHR11774">
    <property type="entry name" value="GERANYLGERANYL TRANSFERASE TYPE BETA SUBUNIT"/>
    <property type="match status" value="1"/>
</dbReference>
<dbReference type="Gene3D" id="1.50.10.20">
    <property type="match status" value="1"/>
</dbReference>
<evidence type="ECO:0000256" key="5">
    <source>
        <dbReference type="ARBA" id="ARBA00022679"/>
    </source>
</evidence>
<keyword evidence="8 9" id="KW-0862">Zinc</keyword>
<name>A0A183SUG4_SCHSO</name>
<keyword evidence="4 9" id="KW-0637">Prenyltransferase</keyword>
<dbReference type="EMBL" id="UYSU01034350">
    <property type="protein sequence ID" value="VDL94247.1"/>
    <property type="molecule type" value="Genomic_DNA"/>
</dbReference>
<dbReference type="Pfam" id="PF00432">
    <property type="entry name" value="Prenyltrans"/>
    <property type="match status" value="1"/>
</dbReference>
<keyword evidence="5 9" id="KW-0808">Transferase</keyword>
<evidence type="ECO:0000313" key="14">
    <source>
        <dbReference type="WBParaSite" id="SSLN_0000816101-mRNA-1"/>
    </source>
</evidence>
<evidence type="ECO:0000256" key="1">
    <source>
        <dbReference type="ARBA" id="ARBA00010497"/>
    </source>
</evidence>
<feature type="region of interest" description="Disordered" evidence="10">
    <location>
        <begin position="480"/>
        <end position="502"/>
    </location>
</feature>
<feature type="domain" description="Prenyltransferase alpha-alpha toroid" evidence="11">
    <location>
        <begin position="53"/>
        <end position="429"/>
    </location>
</feature>
<keyword evidence="7" id="KW-0677">Repeat</keyword>
<evidence type="ECO:0000256" key="10">
    <source>
        <dbReference type="SAM" id="MobiDB-lite"/>
    </source>
</evidence>
<evidence type="ECO:0000313" key="13">
    <source>
        <dbReference type="Proteomes" id="UP000275846"/>
    </source>
</evidence>
<comment type="similarity">
    <text evidence="1 9">Belongs to the protein prenyltransferase subunit beta family.</text>
</comment>
<reference evidence="14" key="1">
    <citation type="submission" date="2016-06" db="UniProtKB">
        <authorList>
            <consortium name="WormBaseParasite"/>
        </authorList>
    </citation>
    <scope>IDENTIFICATION</scope>
</reference>
<evidence type="ECO:0000256" key="7">
    <source>
        <dbReference type="ARBA" id="ARBA00022737"/>
    </source>
</evidence>
<feature type="region of interest" description="Disordered" evidence="10">
    <location>
        <begin position="375"/>
        <end position="411"/>
    </location>
</feature>
<comment type="function">
    <text evidence="9">Catalyzes the transfer of a farnesyl moiety from farnesyl diphosphate to a cysteine at the fourth position from the C-terminus of several proteins. The beta subunit is responsible for peptide-binding.</text>
</comment>
<dbReference type="STRING" id="70667.A0A183SUG4"/>
<dbReference type="OrthoDB" id="10261146at2759"/>
<evidence type="ECO:0000256" key="3">
    <source>
        <dbReference type="ARBA" id="ARBA00015798"/>
    </source>
</evidence>
<dbReference type="InterPro" id="IPR045089">
    <property type="entry name" value="PGGT1B-like"/>
</dbReference>
<dbReference type="CDD" id="cd02893">
    <property type="entry name" value="FTase"/>
    <property type="match status" value="1"/>
</dbReference>